<dbReference type="Proteomes" id="UP001233999">
    <property type="component" value="Unassembled WGS sequence"/>
</dbReference>
<feature type="domain" description="PH" evidence="1">
    <location>
        <begin position="86"/>
        <end position="134"/>
    </location>
</feature>
<comment type="caution">
    <text evidence="2">The sequence shown here is derived from an EMBL/GenBank/DDBJ whole genome shotgun (WGS) entry which is preliminary data.</text>
</comment>
<feature type="non-terminal residue" evidence="2">
    <location>
        <position position="1"/>
    </location>
</feature>
<accession>A0AAD7ZS16</accession>
<dbReference type="InterPro" id="IPR001849">
    <property type="entry name" value="PH_domain"/>
</dbReference>
<dbReference type="PROSITE" id="PS50003">
    <property type="entry name" value="PH_DOMAIN"/>
    <property type="match status" value="1"/>
</dbReference>
<dbReference type="EMBL" id="JASPKZ010007247">
    <property type="protein sequence ID" value="KAJ9585834.1"/>
    <property type="molecule type" value="Genomic_DNA"/>
</dbReference>
<evidence type="ECO:0000313" key="3">
    <source>
        <dbReference type="Proteomes" id="UP001233999"/>
    </source>
</evidence>
<keyword evidence="3" id="KW-1185">Reference proteome</keyword>
<reference evidence="2" key="1">
    <citation type="journal article" date="2023" name="IScience">
        <title>Live-bearing cockroach genome reveals convergent evolutionary mechanisms linked to viviparity in insects and beyond.</title>
        <authorList>
            <person name="Fouks B."/>
            <person name="Harrison M.C."/>
            <person name="Mikhailova A.A."/>
            <person name="Marchal E."/>
            <person name="English S."/>
            <person name="Carruthers M."/>
            <person name="Jennings E.C."/>
            <person name="Chiamaka E.L."/>
            <person name="Frigard R.A."/>
            <person name="Pippel M."/>
            <person name="Attardo G.M."/>
            <person name="Benoit J.B."/>
            <person name="Bornberg-Bauer E."/>
            <person name="Tobe S.S."/>
        </authorList>
    </citation>
    <scope>NUCLEOTIDE SEQUENCE</scope>
    <source>
        <strain evidence="2">Stay&amp;Tobe</strain>
    </source>
</reference>
<sequence length="134" mass="15528">NREVLFDFCGPKGINPVKFTGTCRVACGSEISSAQMATLQPNGLLRTGHIETGKRYALERMDNGKMKNFNRHNGMIYGLLRELRRAATKEGFLMKQTWSFQRWRRRYFKLKGHKLYYAKDTKRLRLAIIIATPA</sequence>
<feature type="non-terminal residue" evidence="2">
    <location>
        <position position="134"/>
    </location>
</feature>
<gene>
    <name evidence="2" type="ORF">L9F63_020536</name>
</gene>
<dbReference type="SUPFAM" id="SSF50729">
    <property type="entry name" value="PH domain-like"/>
    <property type="match status" value="1"/>
</dbReference>
<organism evidence="2 3">
    <name type="scientific">Diploptera punctata</name>
    <name type="common">Pacific beetle cockroach</name>
    <dbReference type="NCBI Taxonomy" id="6984"/>
    <lineage>
        <taxon>Eukaryota</taxon>
        <taxon>Metazoa</taxon>
        <taxon>Ecdysozoa</taxon>
        <taxon>Arthropoda</taxon>
        <taxon>Hexapoda</taxon>
        <taxon>Insecta</taxon>
        <taxon>Pterygota</taxon>
        <taxon>Neoptera</taxon>
        <taxon>Polyneoptera</taxon>
        <taxon>Dictyoptera</taxon>
        <taxon>Blattodea</taxon>
        <taxon>Blaberoidea</taxon>
        <taxon>Blaberidae</taxon>
        <taxon>Diplopterinae</taxon>
        <taxon>Diploptera</taxon>
    </lineage>
</organism>
<dbReference type="InterPro" id="IPR011993">
    <property type="entry name" value="PH-like_dom_sf"/>
</dbReference>
<dbReference type="AlphaFoldDB" id="A0AAD7ZS16"/>
<proteinExistence type="predicted"/>
<reference evidence="2" key="2">
    <citation type="submission" date="2023-05" db="EMBL/GenBank/DDBJ databases">
        <authorList>
            <person name="Fouks B."/>
        </authorList>
    </citation>
    <scope>NUCLEOTIDE SEQUENCE</scope>
    <source>
        <strain evidence="2">Stay&amp;Tobe</strain>
        <tissue evidence="2">Testes</tissue>
    </source>
</reference>
<dbReference type="Gene3D" id="2.30.29.30">
    <property type="entry name" value="Pleckstrin-homology domain (PH domain)/Phosphotyrosine-binding domain (PTB)"/>
    <property type="match status" value="1"/>
</dbReference>
<name>A0AAD7ZS16_DIPPU</name>
<evidence type="ECO:0000313" key="2">
    <source>
        <dbReference type="EMBL" id="KAJ9585834.1"/>
    </source>
</evidence>
<protein>
    <recommendedName>
        <fullName evidence="1">PH domain-containing protein</fullName>
    </recommendedName>
</protein>
<evidence type="ECO:0000259" key="1">
    <source>
        <dbReference type="PROSITE" id="PS50003"/>
    </source>
</evidence>